<dbReference type="SUPFAM" id="SSF52540">
    <property type="entry name" value="P-loop containing nucleoside triphosphate hydrolases"/>
    <property type="match status" value="1"/>
</dbReference>
<gene>
    <name evidence="3" type="ORF">A2591_00870</name>
</gene>
<evidence type="ECO:0000313" key="4">
    <source>
        <dbReference type="Proteomes" id="UP000178168"/>
    </source>
</evidence>
<dbReference type="PANTHER" id="PTHR30121:SF11">
    <property type="entry name" value="AAA+ ATPASE DOMAIN-CONTAINING PROTEIN"/>
    <property type="match status" value="1"/>
</dbReference>
<feature type="domain" description="AAA+ ATPase" evidence="2">
    <location>
        <begin position="514"/>
        <end position="728"/>
    </location>
</feature>
<dbReference type="InterPro" id="IPR003593">
    <property type="entry name" value="AAA+_ATPase"/>
</dbReference>
<dbReference type="CDD" id="cd01127">
    <property type="entry name" value="TrwB_TraG_TraD_VirD4"/>
    <property type="match status" value="1"/>
</dbReference>
<dbReference type="InterPro" id="IPR032689">
    <property type="entry name" value="TraG-D_C"/>
</dbReference>
<dbReference type="InterPro" id="IPR027417">
    <property type="entry name" value="P-loop_NTPase"/>
</dbReference>
<dbReference type="AlphaFoldDB" id="A0A1G2SJE6"/>
<proteinExistence type="predicted"/>
<dbReference type="Proteomes" id="UP000178168">
    <property type="component" value="Unassembled WGS sequence"/>
</dbReference>
<reference evidence="3 4" key="1">
    <citation type="journal article" date="2016" name="Nat. Commun.">
        <title>Thousands of microbial genomes shed light on interconnected biogeochemical processes in an aquifer system.</title>
        <authorList>
            <person name="Anantharaman K."/>
            <person name="Brown C.T."/>
            <person name="Hug L.A."/>
            <person name="Sharon I."/>
            <person name="Castelle C.J."/>
            <person name="Probst A.J."/>
            <person name="Thomas B.C."/>
            <person name="Singh A."/>
            <person name="Wilkins M.J."/>
            <person name="Karaoz U."/>
            <person name="Brodie E.L."/>
            <person name="Williams K.H."/>
            <person name="Hubbard S.S."/>
            <person name="Banfield J.F."/>
        </authorList>
    </citation>
    <scope>NUCLEOTIDE SEQUENCE [LARGE SCALE GENOMIC DNA]</scope>
</reference>
<name>A0A1G2SJE6_9BACT</name>
<protein>
    <recommendedName>
        <fullName evidence="2">AAA+ ATPase domain-containing protein</fullName>
    </recommendedName>
</protein>
<dbReference type="InterPro" id="IPR058441">
    <property type="entry name" value="DUF8128"/>
</dbReference>
<sequence>MNISFGTKAPETFSGTHFKTPEEEIAYLRAKVAEREQITLPEKPSSQEGRERMIREEIAVYKQGNLDPIDHIEREVLNMSESHEGRVDELIEVMRSKGLKTALVMAERSKNPHLEDDFHRFLVQYVGEQLPIPGLEQGGRLFGALRMKLYEVTLQNEDDDDEKRTFAELVAKMEQFYAGMLSLTKDPKGGVSDVHFTIEIALSNYSDEIIFYTAVPIDRADLFEKHVRAIFPGVTLREHREDYNPFEDSGATVGGYARLAEEDILPLKTYDTFQYDPLQVLLSVFSKMKREGEGAAVQIVVSPVSHIRTNEYRKVLERIKKGIPLKEALQSELAGVAHEFAESAKELFFGASKKDEGEKRSAEKEVNQRLIEAIEKKTSTPVVDTNIRVVASAADDVRARAILLEVESAFQQFADTGVGNRIAFKNVEGAQRIKLLREFIFRTYAPEEVMELSTKELTTIFHYPVTRLDAPKLKQAVSGKNAPAPVDVPNQGVVLGVNRYQGQETEVRMTEEDRVRHMYVIGQTGTGKTTLLKNMIVQDIKNGDGVCFIDPHGNDIEDILANIPRERINDVIYFDPAATERPMGLNMLEYDVRFPEQKIFVANELLAIFNKLFDMKTAGGPAFEQYFRNSALLVMDDPSSGNTLLEIGRVLSDKAFRDLKLSRCKNPIIKQFWDNAEKTTGDQGLANYVPYVTNKFDVFITNDVMRPIIAQERSAFNFRDIMDQKKIFLVNLSKGRLGEINSNLIGLVLVGKILMAALSRTDMLARGEKPADFYLYIDEFQNVTTDSIATILSEARKYRLSLTVAHQYIKQLEDNIRNAVFGNVGSKVVFRVGTEDAEFLQEEFKPTFTAQDIIKVENRNAYVKMLVNGVPSRPFNIATLPPTPGNPEIVPKLKELSALLYGRPREEVEAEIMRKYRTG</sequence>
<dbReference type="PANTHER" id="PTHR30121">
    <property type="entry name" value="UNCHARACTERIZED PROTEIN YJGR-RELATED"/>
    <property type="match status" value="1"/>
</dbReference>
<dbReference type="SMART" id="SM00382">
    <property type="entry name" value="AAA"/>
    <property type="match status" value="1"/>
</dbReference>
<dbReference type="Pfam" id="PF12696">
    <property type="entry name" value="TraG-D_C"/>
    <property type="match status" value="1"/>
</dbReference>
<organism evidence="3 4">
    <name type="scientific">Candidatus Yonathbacteria bacterium RIFOXYD1_FULL_52_36</name>
    <dbReference type="NCBI Taxonomy" id="1802730"/>
    <lineage>
        <taxon>Bacteria</taxon>
        <taxon>Candidatus Yonathiibacteriota</taxon>
    </lineage>
</organism>
<comment type="caution">
    <text evidence="3">The sequence shown here is derived from an EMBL/GenBank/DDBJ whole genome shotgun (WGS) entry which is preliminary data.</text>
</comment>
<dbReference type="STRING" id="1802730.A2591_00870"/>
<dbReference type="InterPro" id="IPR051162">
    <property type="entry name" value="T4SS_component"/>
</dbReference>
<feature type="region of interest" description="Disordered" evidence="1">
    <location>
        <begin position="1"/>
        <end position="20"/>
    </location>
</feature>
<evidence type="ECO:0000259" key="2">
    <source>
        <dbReference type="SMART" id="SM00382"/>
    </source>
</evidence>
<dbReference type="EMBL" id="MHUZ01000034">
    <property type="protein sequence ID" value="OHA84862.1"/>
    <property type="molecule type" value="Genomic_DNA"/>
</dbReference>
<evidence type="ECO:0000256" key="1">
    <source>
        <dbReference type="SAM" id="MobiDB-lite"/>
    </source>
</evidence>
<accession>A0A1G2SJE6</accession>
<dbReference type="Pfam" id="PF26449">
    <property type="entry name" value="DUF8128"/>
    <property type="match status" value="1"/>
</dbReference>
<dbReference type="Gene3D" id="3.40.50.300">
    <property type="entry name" value="P-loop containing nucleotide triphosphate hydrolases"/>
    <property type="match status" value="2"/>
</dbReference>
<evidence type="ECO:0000313" key="3">
    <source>
        <dbReference type="EMBL" id="OHA84862.1"/>
    </source>
</evidence>